<dbReference type="EMBL" id="JBHSZG010000001">
    <property type="protein sequence ID" value="MFC7136657.1"/>
    <property type="molecule type" value="Genomic_DNA"/>
</dbReference>
<name>A0ABD5XNB8_9EURY</name>
<dbReference type="SUPFAM" id="SSF49373">
    <property type="entry name" value="Invasin/intimin cell-adhesion fragments"/>
    <property type="match status" value="1"/>
</dbReference>
<feature type="region of interest" description="Disordered" evidence="1">
    <location>
        <begin position="264"/>
        <end position="283"/>
    </location>
</feature>
<evidence type="ECO:0000313" key="3">
    <source>
        <dbReference type="Proteomes" id="UP001596368"/>
    </source>
</evidence>
<feature type="compositionally biased region" description="Basic and acidic residues" evidence="1">
    <location>
        <begin position="264"/>
        <end position="273"/>
    </location>
</feature>
<evidence type="ECO:0000313" key="2">
    <source>
        <dbReference type="EMBL" id="MFC7136657.1"/>
    </source>
</evidence>
<evidence type="ECO:0000256" key="1">
    <source>
        <dbReference type="SAM" id="MobiDB-lite"/>
    </source>
</evidence>
<dbReference type="InterPro" id="IPR008964">
    <property type="entry name" value="Invasin/intimin_cell_adhesion"/>
</dbReference>
<sequence>MVEGNLSASGVDAASVDPSAVSVVTRRERIAGGAELTVPSTRPASVWAGAELLNVEENPAIDAVTDVAGADAVRIELNDTRSTSLGVAVVSVGERSDTVADPEPAYLSVERAPTTASNGTTREVVVEVRDEYGNPVDAATVVADTDGSGGFAANTLATGEDGRATFEYTPGVVGDEVLQFGVDNLVDPAEPLGANVTVTVNAGAASAGDGGAEGINPAESGDIRLIGESTSGNTVTLTLNNTGATANITGARINFYFETSSNNREYDSARLESSDPPLVIGAV</sequence>
<dbReference type="AlphaFoldDB" id="A0ABD5XNB8"/>
<accession>A0ABD5XNB8</accession>
<comment type="caution">
    <text evidence="2">The sequence shown here is derived from an EMBL/GenBank/DDBJ whole genome shotgun (WGS) entry which is preliminary data.</text>
</comment>
<keyword evidence="3" id="KW-1185">Reference proteome</keyword>
<evidence type="ECO:0008006" key="4">
    <source>
        <dbReference type="Google" id="ProtNLM"/>
    </source>
</evidence>
<gene>
    <name evidence="2" type="ORF">ACFQRB_09425</name>
</gene>
<reference evidence="2 3" key="1">
    <citation type="journal article" date="2019" name="Int. J. Syst. Evol. Microbiol.">
        <title>The Global Catalogue of Microorganisms (GCM) 10K type strain sequencing project: providing services to taxonomists for standard genome sequencing and annotation.</title>
        <authorList>
            <consortium name="The Broad Institute Genomics Platform"/>
            <consortium name="The Broad Institute Genome Sequencing Center for Infectious Disease"/>
            <person name="Wu L."/>
            <person name="Ma J."/>
        </authorList>
    </citation>
    <scope>NUCLEOTIDE SEQUENCE [LARGE SCALE GENOMIC DNA]</scope>
    <source>
        <strain evidence="2 3">DT92</strain>
    </source>
</reference>
<organism evidence="2 3">
    <name type="scientific">Halobaculum litoreum</name>
    <dbReference type="NCBI Taxonomy" id="3031998"/>
    <lineage>
        <taxon>Archaea</taxon>
        <taxon>Methanobacteriati</taxon>
        <taxon>Methanobacteriota</taxon>
        <taxon>Stenosarchaea group</taxon>
        <taxon>Halobacteria</taxon>
        <taxon>Halobacteriales</taxon>
        <taxon>Haloferacaceae</taxon>
        <taxon>Halobaculum</taxon>
    </lineage>
</organism>
<proteinExistence type="predicted"/>
<dbReference type="InterPro" id="IPR013783">
    <property type="entry name" value="Ig-like_fold"/>
</dbReference>
<dbReference type="Proteomes" id="UP001596368">
    <property type="component" value="Unassembled WGS sequence"/>
</dbReference>
<dbReference type="Gene3D" id="2.60.40.10">
    <property type="entry name" value="Immunoglobulins"/>
    <property type="match status" value="1"/>
</dbReference>
<protein>
    <recommendedName>
        <fullName evidence="4">Big-1 domain-containing protein</fullName>
    </recommendedName>
</protein>